<dbReference type="Proteomes" id="UP000008062">
    <property type="component" value="Chromosome 7"/>
</dbReference>
<keyword evidence="2" id="KW-1185">Reference proteome</keyword>
<dbReference type="GeneID" id="13397903"/>
<gene>
    <name evidence="1" type="ORF">MYCGRDRAFT_105193</name>
</gene>
<evidence type="ECO:0000313" key="1">
    <source>
        <dbReference type="EMBL" id="EGP86139.1"/>
    </source>
</evidence>
<proteinExistence type="predicted"/>
<evidence type="ECO:0000313" key="2">
    <source>
        <dbReference type="Proteomes" id="UP000008062"/>
    </source>
</evidence>
<dbReference type="EMBL" id="CM001202">
    <property type="protein sequence ID" value="EGP86139.1"/>
    <property type="molecule type" value="Genomic_DNA"/>
</dbReference>
<reference evidence="1 2" key="1">
    <citation type="journal article" date="2011" name="PLoS Genet.">
        <title>Finished genome of the fungal wheat pathogen Mycosphaerella graminicola reveals dispensome structure, chromosome plasticity, and stealth pathogenesis.</title>
        <authorList>
            <person name="Goodwin S.B."/>
            <person name="Ben M'barek S."/>
            <person name="Dhillon B."/>
            <person name="Wittenberg A.H.J."/>
            <person name="Crane C.F."/>
            <person name="Hane J.K."/>
            <person name="Foster A.J."/>
            <person name="Van der Lee T.A.J."/>
            <person name="Grimwood J."/>
            <person name="Aerts A."/>
            <person name="Antoniw J."/>
            <person name="Bailey A."/>
            <person name="Bluhm B."/>
            <person name="Bowler J."/>
            <person name="Bristow J."/>
            <person name="van der Burgt A."/>
            <person name="Canto-Canche B."/>
            <person name="Churchill A.C.L."/>
            <person name="Conde-Ferraez L."/>
            <person name="Cools H.J."/>
            <person name="Coutinho P.M."/>
            <person name="Csukai M."/>
            <person name="Dehal P."/>
            <person name="De Wit P."/>
            <person name="Donzelli B."/>
            <person name="van de Geest H.C."/>
            <person name="van Ham R.C.H.J."/>
            <person name="Hammond-Kosack K.E."/>
            <person name="Henrissat B."/>
            <person name="Kilian A."/>
            <person name="Kobayashi A.K."/>
            <person name="Koopmann E."/>
            <person name="Kourmpetis Y."/>
            <person name="Kuzniar A."/>
            <person name="Lindquist E."/>
            <person name="Lombard V."/>
            <person name="Maliepaard C."/>
            <person name="Martins N."/>
            <person name="Mehrabi R."/>
            <person name="Nap J.P.H."/>
            <person name="Ponomarenko A."/>
            <person name="Rudd J.J."/>
            <person name="Salamov A."/>
            <person name="Schmutz J."/>
            <person name="Schouten H.J."/>
            <person name="Shapiro H."/>
            <person name="Stergiopoulos I."/>
            <person name="Torriani S.F.F."/>
            <person name="Tu H."/>
            <person name="de Vries R.P."/>
            <person name="Waalwijk C."/>
            <person name="Ware S.B."/>
            <person name="Wiebenga A."/>
            <person name="Zwiers L.-H."/>
            <person name="Oliver R.P."/>
            <person name="Grigoriev I.V."/>
            <person name="Kema G.H.J."/>
        </authorList>
    </citation>
    <scope>NUCLEOTIDE SEQUENCE [LARGE SCALE GENOMIC DNA]</scope>
    <source>
        <strain evidence="2">CBS 115943 / IPO323</strain>
    </source>
</reference>
<feature type="non-terminal residue" evidence="1">
    <location>
        <position position="1"/>
    </location>
</feature>
<name>F9XFR6_ZYMTI</name>
<sequence length="89" mass="9743">DILIARAAALLPDEGFTDLDLSPTRIASVLESEAPISHRTAVLADILSCVSQSVVCIVDGIRRLEDCSDLEHSQQLRNLIRSTRRNSKS</sequence>
<dbReference type="HOGENOM" id="CLU_2460937_0_0_1"/>
<dbReference type="KEGG" id="ztr:MYCGRDRAFT_105193"/>
<protein>
    <submittedName>
        <fullName evidence="1">Uncharacterized protein</fullName>
    </submittedName>
</protein>
<dbReference type="AlphaFoldDB" id="F9XFR6"/>
<dbReference type="InParanoid" id="F9XFR6"/>
<accession>F9XFR6</accession>
<organism evidence="1 2">
    <name type="scientific">Zymoseptoria tritici (strain CBS 115943 / IPO323)</name>
    <name type="common">Speckled leaf blotch fungus</name>
    <name type="synonym">Septoria tritici</name>
    <dbReference type="NCBI Taxonomy" id="336722"/>
    <lineage>
        <taxon>Eukaryota</taxon>
        <taxon>Fungi</taxon>
        <taxon>Dikarya</taxon>
        <taxon>Ascomycota</taxon>
        <taxon>Pezizomycotina</taxon>
        <taxon>Dothideomycetes</taxon>
        <taxon>Dothideomycetidae</taxon>
        <taxon>Mycosphaerellales</taxon>
        <taxon>Mycosphaerellaceae</taxon>
        <taxon>Zymoseptoria</taxon>
    </lineage>
</organism>
<dbReference type="OrthoDB" id="4840035at2759"/>
<dbReference type="RefSeq" id="XP_003851163.1">
    <property type="nucleotide sequence ID" value="XM_003851115.1"/>
</dbReference>